<dbReference type="PROSITE" id="PS50082">
    <property type="entry name" value="WD_REPEATS_2"/>
    <property type="match status" value="11"/>
</dbReference>
<keyword evidence="6" id="KW-1185">Reference proteome</keyword>
<evidence type="ECO:0000259" key="4">
    <source>
        <dbReference type="Pfam" id="PF24883"/>
    </source>
</evidence>
<dbReference type="Pfam" id="PF24883">
    <property type="entry name" value="NPHP3_N"/>
    <property type="match status" value="1"/>
</dbReference>
<feature type="repeat" description="WD" evidence="3">
    <location>
        <begin position="786"/>
        <end position="829"/>
    </location>
</feature>
<keyword evidence="1 3" id="KW-0853">WD repeat</keyword>
<evidence type="ECO:0000313" key="5">
    <source>
        <dbReference type="EMBL" id="RFU81030.1"/>
    </source>
</evidence>
<feature type="repeat" description="WD" evidence="3">
    <location>
        <begin position="1271"/>
        <end position="1295"/>
    </location>
</feature>
<dbReference type="Pfam" id="PF00400">
    <property type="entry name" value="WD40"/>
    <property type="match status" value="11"/>
</dbReference>
<dbReference type="CDD" id="cd00200">
    <property type="entry name" value="WD40"/>
    <property type="match status" value="2"/>
</dbReference>
<dbReference type="InterPro" id="IPR001680">
    <property type="entry name" value="WD40_rpt"/>
</dbReference>
<feature type="domain" description="Nephrocystin 3-like N-terminal" evidence="4">
    <location>
        <begin position="171"/>
        <end position="337"/>
    </location>
</feature>
<feature type="repeat" description="WD" evidence="3">
    <location>
        <begin position="878"/>
        <end position="919"/>
    </location>
</feature>
<dbReference type="PANTHER" id="PTHR19848:SF8">
    <property type="entry name" value="F-BOX AND WD REPEAT DOMAIN CONTAINING 7"/>
    <property type="match status" value="1"/>
</dbReference>
<feature type="repeat" description="WD" evidence="3">
    <location>
        <begin position="1111"/>
        <end position="1131"/>
    </location>
</feature>
<dbReference type="SUPFAM" id="SSF52540">
    <property type="entry name" value="P-loop containing nucleoside triphosphate hydrolases"/>
    <property type="match status" value="1"/>
</dbReference>
<feature type="repeat" description="WD" evidence="3">
    <location>
        <begin position="1175"/>
        <end position="1217"/>
    </location>
</feature>
<dbReference type="EMBL" id="PXOA01000072">
    <property type="protein sequence ID" value="RFU81030.1"/>
    <property type="molecule type" value="Genomic_DNA"/>
</dbReference>
<dbReference type="PROSITE" id="PS50294">
    <property type="entry name" value="WD_REPEATS_REGION"/>
    <property type="match status" value="7"/>
</dbReference>
<proteinExistence type="predicted"/>
<feature type="repeat" description="WD" evidence="3">
    <location>
        <begin position="1218"/>
        <end position="1259"/>
    </location>
</feature>
<dbReference type="SUPFAM" id="SSF50978">
    <property type="entry name" value="WD40 repeat-like"/>
    <property type="match status" value="3"/>
</dbReference>
<feature type="repeat" description="WD" evidence="3">
    <location>
        <begin position="962"/>
        <end position="1003"/>
    </location>
</feature>
<dbReference type="InterPro" id="IPR056884">
    <property type="entry name" value="NPHP3-like_N"/>
</dbReference>
<evidence type="ECO:0000313" key="6">
    <source>
        <dbReference type="Proteomes" id="UP000266272"/>
    </source>
</evidence>
<gene>
    <name evidence="5" type="ORF">TARUN_1123</name>
</gene>
<name>A0A395NY48_TRIAR</name>
<dbReference type="SMART" id="SM00320">
    <property type="entry name" value="WD40"/>
    <property type="match status" value="12"/>
</dbReference>
<evidence type="ECO:0000256" key="3">
    <source>
        <dbReference type="PROSITE-ProRule" id="PRU00221"/>
    </source>
</evidence>
<dbReference type="InterPro" id="IPR019775">
    <property type="entry name" value="WD40_repeat_CS"/>
</dbReference>
<feature type="repeat" description="WD" evidence="3">
    <location>
        <begin position="751"/>
        <end position="785"/>
    </location>
</feature>
<dbReference type="InterPro" id="IPR027417">
    <property type="entry name" value="P-loop_NTPase"/>
</dbReference>
<feature type="repeat" description="WD" evidence="3">
    <location>
        <begin position="1004"/>
        <end position="1038"/>
    </location>
</feature>
<dbReference type="InterPro" id="IPR020472">
    <property type="entry name" value="WD40_PAC1"/>
</dbReference>
<dbReference type="Proteomes" id="UP000266272">
    <property type="component" value="Unassembled WGS sequence"/>
</dbReference>
<dbReference type="PANTHER" id="PTHR19848">
    <property type="entry name" value="WD40 REPEAT PROTEIN"/>
    <property type="match status" value="1"/>
</dbReference>
<accession>A0A395NY48</accession>
<dbReference type="STRING" id="490622.A0A395NY48"/>
<sequence length="1442" mass="159212">MAETLGLVSSIASLIDLFIKVGVQCSLYCSGVKNAPRDIRQILNEADRFTATLKHLEQLLAGPNGAKLDSSQNICRSVADCRLQLDDLITKLERGTRLQRITWPLKKEDIIGILHRLQKYRAVIASDLQVDQTALLLDVHQEVVLAKLNSAKGAAFDSSSHVSNSKCYPGTRDDILQQILTWGTALDGQCVFWLNGGAGTGKSTISRTVAQMFADKGMLGASFFFKRGESDRGNMALFFPTIASQLVQTLPSIAPHIRAAVEANPAIHDKSIKDQFDKLIADPIKNASEHIHTRTIVLVVDALDECDNVEHVRLVIYLLSQAKHFASIRLKAFVTSRPELAIRLGFEDICGQYEDLVLHRIPRAIIEHDITLFLKHELTVIRRDYNKSVSSDRQLPPSWPDTDKFQKLVSMSVPLFIFAATACRFVQDRRIGGPKEQLAKILEHQTSHKSSLDATYLPIVEGLVAGLSASEKSQVAERFRQVVGSIVILASPLCTPSLARLFAMPLDVIEDQLDLLHSVLFVPSDRSTPVRLLHLSFRDFLVDKEKANELERYPFWVDEQEAHQRLATQCLQLLSTNDTLRRNICGLQLPSTPRSEIYQQTIDAVLPPEVQYACRYWVYHWKESMYKIKDGGLVERFLVNHLLHWLEALSLIGRISECIGMVHDLLGLLDLEQSSFTSKLLRDARRIILHYRSIIDYSPLQVYYSAIVFAPEQSIVRTQFRNELPAWLSLPAQVASEWDSCLQTLEGQTWVTSVAFSHDSNVIASASVEATIKLWDTVTGTCISTLEGHSSPVRSIAFSHDSKMLVSSSEFDENTIKIWDVMTGACRATIESYTDSKTSLRSVVFSHDSSSIASVSEYKLSYHIKLWDVTTCACIATYSGHSSGIYSIAFSHDSKMLASASSDKTIKLWNTVSGICTSTLEGHSSPVLSVAYSHDSTILASASEDASIKLWDAVTGACIATLKGHSKDVTSVAFSHDSRMLASASYDCDVRLWDVTKKTSIATLKGHTNWVNAVALSHNSKLLASAAGDSTIKIWDVEMDVGQMSSTGHSDFITSVKFVDNTNVLISASRDKIIRLWDVSTCACTATLKGCGDWVNLIAVSPNSKMLASPSASDDGTIHLWDITTSTRIATLEGHESLVRPDDPPHDPMLSMFESKGRRGILVWDPRRDCHRWVVGWNNSVISAVVFSHDSQQLASASAVDGIIRVWDVGTGACTAVLKGHSMWVNWLAFSHDSNILVSSSGDRSIKVWDIEMGICSTTLEGHSEYDACPIAFSHDYKMLASGADDGAIKLWDVSAALKFWDVSKGLCIAAVDTSYISKDYCVFATTGSSLSTSVGNFTLEGALSPRNTTAVASAVAPVGLEADLLPRKNTIMPATDVHIHRRGIGLSEDVSWVMWDEDKLIWLPPAYRPRKSAIRESTLALGCSRSKIVLLTIFPELIDFI</sequence>
<evidence type="ECO:0000256" key="2">
    <source>
        <dbReference type="ARBA" id="ARBA00022737"/>
    </source>
</evidence>
<dbReference type="PRINTS" id="PR00320">
    <property type="entry name" value="GPROTEINBRPT"/>
</dbReference>
<keyword evidence="2" id="KW-0677">Repeat</keyword>
<reference evidence="5 6" key="1">
    <citation type="journal article" date="2018" name="PLoS Pathog.">
        <title>Evolution of structural diversity of trichothecenes, a family of toxins produced by plant pathogenic and entomopathogenic fungi.</title>
        <authorList>
            <person name="Proctor R.H."/>
            <person name="McCormick S.P."/>
            <person name="Kim H.S."/>
            <person name="Cardoza R.E."/>
            <person name="Stanley A.M."/>
            <person name="Lindo L."/>
            <person name="Kelly A."/>
            <person name="Brown D.W."/>
            <person name="Lee T."/>
            <person name="Vaughan M.M."/>
            <person name="Alexander N.J."/>
            <person name="Busman M."/>
            <person name="Gutierrez S."/>
        </authorList>
    </citation>
    <scope>NUCLEOTIDE SEQUENCE [LARGE SCALE GENOMIC DNA]</scope>
    <source>
        <strain evidence="5 6">IBT 40837</strain>
    </source>
</reference>
<comment type="caution">
    <text evidence="5">The sequence shown here is derived from an EMBL/GenBank/DDBJ whole genome shotgun (WGS) entry which is preliminary data.</text>
</comment>
<dbReference type="Gene3D" id="3.40.50.300">
    <property type="entry name" value="P-loop containing nucleotide triphosphate hydrolases"/>
    <property type="match status" value="1"/>
</dbReference>
<feature type="repeat" description="WD" evidence="3">
    <location>
        <begin position="1046"/>
        <end position="1087"/>
    </location>
</feature>
<dbReference type="Gene3D" id="2.130.10.10">
    <property type="entry name" value="YVTN repeat-like/Quinoprotein amine dehydrogenase"/>
    <property type="match status" value="5"/>
</dbReference>
<dbReference type="InterPro" id="IPR015943">
    <property type="entry name" value="WD40/YVTN_repeat-like_dom_sf"/>
</dbReference>
<feature type="repeat" description="WD" evidence="3">
    <location>
        <begin position="920"/>
        <end position="961"/>
    </location>
</feature>
<evidence type="ECO:0000256" key="1">
    <source>
        <dbReference type="ARBA" id="ARBA00022574"/>
    </source>
</evidence>
<dbReference type="OrthoDB" id="538223at2759"/>
<dbReference type="PROSITE" id="PS00678">
    <property type="entry name" value="WD_REPEATS_1"/>
    <property type="match status" value="6"/>
</dbReference>
<organism evidence="5 6">
    <name type="scientific">Trichoderma arundinaceum</name>
    <dbReference type="NCBI Taxonomy" id="490622"/>
    <lineage>
        <taxon>Eukaryota</taxon>
        <taxon>Fungi</taxon>
        <taxon>Dikarya</taxon>
        <taxon>Ascomycota</taxon>
        <taxon>Pezizomycotina</taxon>
        <taxon>Sordariomycetes</taxon>
        <taxon>Hypocreomycetidae</taxon>
        <taxon>Hypocreales</taxon>
        <taxon>Hypocreaceae</taxon>
        <taxon>Trichoderma</taxon>
    </lineage>
</organism>
<protein>
    <submittedName>
        <fullName evidence="5">Wd40 repeat</fullName>
    </submittedName>
</protein>
<dbReference type="InterPro" id="IPR036322">
    <property type="entry name" value="WD40_repeat_dom_sf"/>
</dbReference>